<dbReference type="PANTHER" id="PTHR34219">
    <property type="entry name" value="IRON-REGULATED INNER MEMBRANE PROTEIN-RELATED"/>
    <property type="match status" value="1"/>
</dbReference>
<dbReference type="RefSeq" id="WP_161895624.1">
    <property type="nucleotide sequence ID" value="NZ_BJOV01000005.1"/>
</dbReference>
<evidence type="ECO:0000313" key="3">
    <source>
        <dbReference type="EMBL" id="GEE01829.1"/>
    </source>
</evidence>
<dbReference type="InterPro" id="IPR005625">
    <property type="entry name" value="PepSY-ass_TM"/>
</dbReference>
<dbReference type="Pfam" id="PF03929">
    <property type="entry name" value="PepSY_TM"/>
    <property type="match status" value="1"/>
</dbReference>
<protein>
    <submittedName>
        <fullName evidence="3">Peptidase</fullName>
    </submittedName>
</protein>
<dbReference type="OrthoDB" id="9791166at2"/>
<keyword evidence="4" id="KW-1185">Reference proteome</keyword>
<proteinExistence type="predicted"/>
<evidence type="ECO:0000256" key="1">
    <source>
        <dbReference type="SAM" id="MobiDB-lite"/>
    </source>
</evidence>
<feature type="transmembrane region" description="Helical" evidence="2">
    <location>
        <begin position="375"/>
        <end position="395"/>
    </location>
</feature>
<dbReference type="AlphaFoldDB" id="A0A7I9V949"/>
<feature type="region of interest" description="Disordered" evidence="1">
    <location>
        <begin position="254"/>
        <end position="275"/>
    </location>
</feature>
<sequence>MSDTVVSTPAPPTTSLPPSTRTATIRMLHRLHFYAGVVVAPFLLIAAVTGALYALAPSVESLVYRHELHTDSTGQAHSLADQIDAARKVRPELPVVAVRPPASSGDTTAVMFSDPTLGDSERRAVFVDPVTLETRGDLPVYGSANALPMRQWLDRLHRDLHLGEPGRLYSEFAASWLWVIVLAGLGLWFLRSRRAPGRRGRGRTVRRHALIGVWISVVLLFLSATGLTWSTYAGENVTNLRAALNWNAPSTDTALPGSAAKAPAGGEHAGHGAAGPVGDTSGAIAQVDAAVALARSAGLGDGVEVTLPSDPGTAYTVAETRRAWQFSPDTAAVDPATDTVVSVNRFADWPVAAQLANLGIALHMGLLFGVANQILLFAVMIALIVVIVLGYRAWWQRRGRRAPAAGGLRAVPWPVSIGLIAVAVTVGWFVPLLGWPLLAFVVLDLMIQRAARAKAAKTSTDASQPMHLSVTD</sequence>
<keyword evidence="2" id="KW-0472">Membrane</keyword>
<reference evidence="4" key="1">
    <citation type="submission" date="2019-06" db="EMBL/GenBank/DDBJ databases">
        <title>Gordonia isolated from sludge of a wastewater treatment plant.</title>
        <authorList>
            <person name="Tamura T."/>
            <person name="Aoyama K."/>
            <person name="Kang Y."/>
            <person name="Saito S."/>
            <person name="Akiyama N."/>
            <person name="Yazawa K."/>
            <person name="Gonoi T."/>
            <person name="Mikami Y."/>
        </authorList>
    </citation>
    <scope>NUCLEOTIDE SEQUENCE [LARGE SCALE GENOMIC DNA]</scope>
    <source>
        <strain evidence="4">NBRC 107696</strain>
    </source>
</reference>
<dbReference type="Proteomes" id="UP000444960">
    <property type="component" value="Unassembled WGS sequence"/>
</dbReference>
<feature type="transmembrane region" description="Helical" evidence="2">
    <location>
        <begin position="172"/>
        <end position="190"/>
    </location>
</feature>
<feature type="transmembrane region" description="Helical" evidence="2">
    <location>
        <begin position="211"/>
        <end position="232"/>
    </location>
</feature>
<evidence type="ECO:0000313" key="4">
    <source>
        <dbReference type="Proteomes" id="UP000444960"/>
    </source>
</evidence>
<accession>A0A7I9V949</accession>
<name>A0A7I9V949_9ACTN</name>
<organism evidence="3 4">
    <name type="scientific">Gordonia spumicola</name>
    <dbReference type="NCBI Taxonomy" id="589161"/>
    <lineage>
        <taxon>Bacteria</taxon>
        <taxon>Bacillati</taxon>
        <taxon>Actinomycetota</taxon>
        <taxon>Actinomycetes</taxon>
        <taxon>Mycobacteriales</taxon>
        <taxon>Gordoniaceae</taxon>
        <taxon>Gordonia</taxon>
    </lineage>
</organism>
<keyword evidence="2" id="KW-0812">Transmembrane</keyword>
<comment type="caution">
    <text evidence="3">The sequence shown here is derived from an EMBL/GenBank/DDBJ whole genome shotgun (WGS) entry which is preliminary data.</text>
</comment>
<feature type="transmembrane region" description="Helical" evidence="2">
    <location>
        <begin position="31"/>
        <end position="56"/>
    </location>
</feature>
<dbReference type="PANTHER" id="PTHR34219:SF1">
    <property type="entry name" value="PEPSY DOMAIN-CONTAINING PROTEIN"/>
    <property type="match status" value="1"/>
</dbReference>
<feature type="transmembrane region" description="Helical" evidence="2">
    <location>
        <begin position="415"/>
        <end position="443"/>
    </location>
</feature>
<evidence type="ECO:0000256" key="2">
    <source>
        <dbReference type="SAM" id="Phobius"/>
    </source>
</evidence>
<dbReference type="EMBL" id="BJOV01000005">
    <property type="protein sequence ID" value="GEE01829.1"/>
    <property type="molecule type" value="Genomic_DNA"/>
</dbReference>
<keyword evidence="2" id="KW-1133">Transmembrane helix</keyword>
<gene>
    <name evidence="3" type="ORF">nbrc107696_22750</name>
</gene>